<comment type="caution">
    <text evidence="1">The sequence shown here is derived from an EMBL/GenBank/DDBJ whole genome shotgun (WGS) entry which is preliminary data.</text>
</comment>
<reference evidence="1" key="2">
    <citation type="submission" date="2021-08" db="EMBL/GenBank/DDBJ databases">
        <authorList>
            <person name="Gostincar C."/>
            <person name="Sun X."/>
            <person name="Song Z."/>
            <person name="Gunde-Cimerman N."/>
        </authorList>
    </citation>
    <scope>NUCLEOTIDE SEQUENCE</scope>
    <source>
        <strain evidence="1">EXF-9911</strain>
    </source>
</reference>
<gene>
    <name evidence="1" type="ORF">KCU76_g10510</name>
</gene>
<dbReference type="OrthoDB" id="3843833at2759"/>
<feature type="non-terminal residue" evidence="1">
    <location>
        <position position="1"/>
    </location>
</feature>
<dbReference type="Proteomes" id="UP000779574">
    <property type="component" value="Unassembled WGS sequence"/>
</dbReference>
<protein>
    <submittedName>
        <fullName evidence="1">Uncharacterized protein</fullName>
    </submittedName>
</protein>
<proteinExistence type="predicted"/>
<name>A0A9P8J6F9_AURME</name>
<reference evidence="1" key="1">
    <citation type="journal article" date="2021" name="J Fungi (Basel)">
        <title>Virulence traits and population genomics of the black yeast Aureobasidium melanogenum.</title>
        <authorList>
            <person name="Cernosa A."/>
            <person name="Sun X."/>
            <person name="Gostincar C."/>
            <person name="Fang C."/>
            <person name="Gunde-Cimerman N."/>
            <person name="Song Z."/>
        </authorList>
    </citation>
    <scope>NUCLEOTIDE SEQUENCE</scope>
    <source>
        <strain evidence="1">EXF-9911</strain>
    </source>
</reference>
<dbReference type="AlphaFoldDB" id="A0A9P8J6F9"/>
<dbReference type="EMBL" id="JAHFXF010000470">
    <property type="protein sequence ID" value="KAG9687182.1"/>
    <property type="molecule type" value="Genomic_DNA"/>
</dbReference>
<evidence type="ECO:0000313" key="2">
    <source>
        <dbReference type="Proteomes" id="UP000779574"/>
    </source>
</evidence>
<organism evidence="1 2">
    <name type="scientific">Aureobasidium melanogenum</name>
    <name type="common">Aureobasidium pullulans var. melanogenum</name>
    <dbReference type="NCBI Taxonomy" id="46634"/>
    <lineage>
        <taxon>Eukaryota</taxon>
        <taxon>Fungi</taxon>
        <taxon>Dikarya</taxon>
        <taxon>Ascomycota</taxon>
        <taxon>Pezizomycotina</taxon>
        <taxon>Dothideomycetes</taxon>
        <taxon>Dothideomycetidae</taxon>
        <taxon>Dothideales</taxon>
        <taxon>Saccotheciaceae</taxon>
        <taxon>Aureobasidium</taxon>
    </lineage>
</organism>
<evidence type="ECO:0000313" key="1">
    <source>
        <dbReference type="EMBL" id="KAG9687182.1"/>
    </source>
</evidence>
<accession>A0A9P8J6F9</accession>
<sequence>MSTISKDTASTTTSALTEKPSEDEMIVSYTRHRRSAADVTYTYQFPLAQVTPADTKEIFLMRLRYLLSDSLDTFGSTHSVVWRMSETNQIAFVRSQSSFEAAVLDHKNANKKIIQLFVVKNDNITDLPKLDCA</sequence>